<keyword evidence="2" id="KW-1185">Reference proteome</keyword>
<proteinExistence type="predicted"/>
<feature type="non-terminal residue" evidence="1">
    <location>
        <position position="1"/>
    </location>
</feature>
<accession>A0ABN8QVA0</accession>
<sequence>QNYIKDIKDGNISSLRDTLFSTANRRAELLHFSPSLCRHDYGRLLAPNSRAFVLGSWSCRRR</sequence>
<protein>
    <submittedName>
        <fullName evidence="1">Uncharacterized protein</fullName>
    </submittedName>
</protein>
<dbReference type="Proteomes" id="UP001159405">
    <property type="component" value="Unassembled WGS sequence"/>
</dbReference>
<evidence type="ECO:0000313" key="1">
    <source>
        <dbReference type="EMBL" id="CAH3168649.1"/>
    </source>
</evidence>
<name>A0ABN8QVA0_9CNID</name>
<dbReference type="EMBL" id="CALNXK010000146">
    <property type="protein sequence ID" value="CAH3168649.1"/>
    <property type="molecule type" value="Genomic_DNA"/>
</dbReference>
<reference evidence="1 2" key="1">
    <citation type="submission" date="2022-05" db="EMBL/GenBank/DDBJ databases">
        <authorList>
            <consortium name="Genoscope - CEA"/>
            <person name="William W."/>
        </authorList>
    </citation>
    <scope>NUCLEOTIDE SEQUENCE [LARGE SCALE GENOMIC DNA]</scope>
</reference>
<organism evidence="1 2">
    <name type="scientific">Porites lobata</name>
    <dbReference type="NCBI Taxonomy" id="104759"/>
    <lineage>
        <taxon>Eukaryota</taxon>
        <taxon>Metazoa</taxon>
        <taxon>Cnidaria</taxon>
        <taxon>Anthozoa</taxon>
        <taxon>Hexacorallia</taxon>
        <taxon>Scleractinia</taxon>
        <taxon>Fungiina</taxon>
        <taxon>Poritidae</taxon>
        <taxon>Porites</taxon>
    </lineage>
</organism>
<evidence type="ECO:0000313" key="2">
    <source>
        <dbReference type="Proteomes" id="UP001159405"/>
    </source>
</evidence>
<comment type="caution">
    <text evidence="1">The sequence shown here is derived from an EMBL/GenBank/DDBJ whole genome shotgun (WGS) entry which is preliminary data.</text>
</comment>
<gene>
    <name evidence="1" type="ORF">PLOB_00009424</name>
</gene>